<dbReference type="AlphaFoldDB" id="A0A382Q8X9"/>
<organism evidence="1">
    <name type="scientific">marine metagenome</name>
    <dbReference type="NCBI Taxonomy" id="408172"/>
    <lineage>
        <taxon>unclassified sequences</taxon>
        <taxon>metagenomes</taxon>
        <taxon>ecological metagenomes</taxon>
    </lineage>
</organism>
<sequence>LFGRDTVVIVDPLPEHINLDSVLRRIESVIPSQFVSELDAVYVGDFELLRQRQLQALYYHGTIYVTNDQDGENDLFDDLIHEISHAAESLLKEKIYADGTIEKEFLNKRIKMLDILEQAGYTIGVRSMLNSDYDL</sequence>
<feature type="non-terminal residue" evidence="1">
    <location>
        <position position="135"/>
    </location>
</feature>
<protein>
    <submittedName>
        <fullName evidence="1">Uncharacterized protein</fullName>
    </submittedName>
</protein>
<gene>
    <name evidence="1" type="ORF">METZ01_LOCUS334730</name>
</gene>
<dbReference type="EMBL" id="UINC01112730">
    <property type="protein sequence ID" value="SVC81876.1"/>
    <property type="molecule type" value="Genomic_DNA"/>
</dbReference>
<name>A0A382Q8X9_9ZZZZ</name>
<evidence type="ECO:0000313" key="1">
    <source>
        <dbReference type="EMBL" id="SVC81876.1"/>
    </source>
</evidence>
<proteinExistence type="predicted"/>
<accession>A0A382Q8X9</accession>
<reference evidence="1" key="1">
    <citation type="submission" date="2018-05" db="EMBL/GenBank/DDBJ databases">
        <authorList>
            <person name="Lanie J.A."/>
            <person name="Ng W.-L."/>
            <person name="Kazmierczak K.M."/>
            <person name="Andrzejewski T.M."/>
            <person name="Davidsen T.M."/>
            <person name="Wayne K.J."/>
            <person name="Tettelin H."/>
            <person name="Glass J.I."/>
            <person name="Rusch D."/>
            <person name="Podicherti R."/>
            <person name="Tsui H.-C.T."/>
            <person name="Winkler M.E."/>
        </authorList>
    </citation>
    <scope>NUCLEOTIDE SEQUENCE</scope>
</reference>
<feature type="non-terminal residue" evidence="1">
    <location>
        <position position="1"/>
    </location>
</feature>